<organism evidence="2 3">
    <name type="scientific">Streptomyces glaucosporus</name>
    <dbReference type="NCBI Taxonomy" id="284044"/>
    <lineage>
        <taxon>Bacteria</taxon>
        <taxon>Bacillati</taxon>
        <taxon>Actinomycetota</taxon>
        <taxon>Actinomycetes</taxon>
        <taxon>Kitasatosporales</taxon>
        <taxon>Streptomycetaceae</taxon>
        <taxon>Streptomyces</taxon>
    </lineage>
</organism>
<feature type="region of interest" description="Disordered" evidence="1">
    <location>
        <begin position="1"/>
        <end position="61"/>
    </location>
</feature>
<sequence length="61" mass="6737">MAAPQVDQDRQSLPTDRQTPPPRSALRPPGCQQLRQVAKGRAGQIQPRWVDKHNEVPGLTG</sequence>
<dbReference type="Proteomes" id="UP001500058">
    <property type="component" value="Unassembled WGS sequence"/>
</dbReference>
<proteinExistence type="predicted"/>
<evidence type="ECO:0000256" key="1">
    <source>
        <dbReference type="SAM" id="MobiDB-lite"/>
    </source>
</evidence>
<comment type="caution">
    <text evidence="2">The sequence shown here is derived from an EMBL/GenBank/DDBJ whole genome shotgun (WGS) entry which is preliminary data.</text>
</comment>
<gene>
    <name evidence="2" type="ORF">GCM10010420_53190</name>
</gene>
<evidence type="ECO:0000313" key="3">
    <source>
        <dbReference type="Proteomes" id="UP001500058"/>
    </source>
</evidence>
<accession>A0ABN3IYN7</accession>
<name>A0ABN3IYN7_9ACTN</name>
<keyword evidence="3" id="KW-1185">Reference proteome</keyword>
<evidence type="ECO:0000313" key="2">
    <source>
        <dbReference type="EMBL" id="GAA2416344.1"/>
    </source>
</evidence>
<dbReference type="EMBL" id="BAAATJ010000036">
    <property type="protein sequence ID" value="GAA2416344.1"/>
    <property type="molecule type" value="Genomic_DNA"/>
</dbReference>
<reference evidence="2 3" key="1">
    <citation type="journal article" date="2019" name="Int. J. Syst. Evol. Microbiol.">
        <title>The Global Catalogue of Microorganisms (GCM) 10K type strain sequencing project: providing services to taxonomists for standard genome sequencing and annotation.</title>
        <authorList>
            <consortium name="The Broad Institute Genomics Platform"/>
            <consortium name="The Broad Institute Genome Sequencing Center for Infectious Disease"/>
            <person name="Wu L."/>
            <person name="Ma J."/>
        </authorList>
    </citation>
    <scope>NUCLEOTIDE SEQUENCE [LARGE SCALE GENOMIC DNA]</scope>
    <source>
        <strain evidence="2 3">JCM 6921</strain>
    </source>
</reference>
<protein>
    <submittedName>
        <fullName evidence="2">Uncharacterized protein</fullName>
    </submittedName>
</protein>